<dbReference type="InterPro" id="IPR034660">
    <property type="entry name" value="DinB/YfiT-like"/>
</dbReference>
<proteinExistence type="predicted"/>
<dbReference type="EMBL" id="JAYGIL010000024">
    <property type="protein sequence ID" value="MEA5404709.1"/>
    <property type="molecule type" value="Genomic_DNA"/>
</dbReference>
<organism evidence="1 2">
    <name type="scientific">Arcicella gelida</name>
    <dbReference type="NCBI Taxonomy" id="2984195"/>
    <lineage>
        <taxon>Bacteria</taxon>
        <taxon>Pseudomonadati</taxon>
        <taxon>Bacteroidota</taxon>
        <taxon>Cytophagia</taxon>
        <taxon>Cytophagales</taxon>
        <taxon>Flectobacillaceae</taxon>
        <taxon>Arcicella</taxon>
    </lineage>
</organism>
<dbReference type="Gene3D" id="1.20.120.450">
    <property type="entry name" value="dinb family like domain"/>
    <property type="match status" value="1"/>
</dbReference>
<name>A0ABU5S8G3_9BACT</name>
<keyword evidence="2" id="KW-1185">Reference proteome</keyword>
<evidence type="ECO:0000313" key="2">
    <source>
        <dbReference type="Proteomes" id="UP001303899"/>
    </source>
</evidence>
<dbReference type="PANTHER" id="PTHR39473:SF1">
    <property type="entry name" value="DINB-LIKE DOMAIN-CONTAINING PROTEIN"/>
    <property type="match status" value="1"/>
</dbReference>
<dbReference type="Proteomes" id="UP001303899">
    <property type="component" value="Unassembled WGS sequence"/>
</dbReference>
<accession>A0ABU5S8G3</accession>
<reference evidence="1 2" key="1">
    <citation type="submission" date="2023-12" db="EMBL/GenBank/DDBJ databases">
        <title>Novel species of the genus Arcicella isolated from rivers.</title>
        <authorList>
            <person name="Lu H."/>
        </authorList>
    </citation>
    <scope>NUCLEOTIDE SEQUENCE [LARGE SCALE GENOMIC DNA]</scope>
    <source>
        <strain evidence="1 2">DC2W</strain>
    </source>
</reference>
<comment type="caution">
    <text evidence="1">The sequence shown here is derived from an EMBL/GenBank/DDBJ whole genome shotgun (WGS) entry which is preliminary data.</text>
</comment>
<dbReference type="RefSeq" id="WP_323698146.1">
    <property type="nucleotide sequence ID" value="NZ_JAYGIL010000024.1"/>
</dbReference>
<evidence type="ECO:0008006" key="3">
    <source>
        <dbReference type="Google" id="ProtNLM"/>
    </source>
</evidence>
<sequence length="166" mass="19397">MLQKINIDIIEQLSDLLEDLDNVVYKESLAPLHYHSVGQHVRHITEFYLCLVKGYETGEVNYDARQRDLRIEVDKDFTLEVLRNVINHLNLYQQDKQLILQTAFGLEEAMEISSSFFRELTYLIEHTIHHLAIIKIGLNEVYPEIQIAPDFGVAYSTIKHRNMQNA</sequence>
<protein>
    <recommendedName>
        <fullName evidence="3">DinB family protein</fullName>
    </recommendedName>
</protein>
<dbReference type="PANTHER" id="PTHR39473">
    <property type="match status" value="1"/>
</dbReference>
<evidence type="ECO:0000313" key="1">
    <source>
        <dbReference type="EMBL" id="MEA5404709.1"/>
    </source>
</evidence>
<dbReference type="SUPFAM" id="SSF109854">
    <property type="entry name" value="DinB/YfiT-like putative metalloenzymes"/>
    <property type="match status" value="1"/>
</dbReference>
<gene>
    <name evidence="1" type="ORF">VB776_17375</name>
</gene>